<accession>A0A0Y0MKM6</accession>
<dbReference type="PANTHER" id="PTHR21666">
    <property type="entry name" value="PEPTIDASE-RELATED"/>
    <property type="match status" value="1"/>
</dbReference>
<name>A0A0Y0MKM6_9MICO</name>
<evidence type="ECO:0000259" key="3">
    <source>
        <dbReference type="Pfam" id="PF01551"/>
    </source>
</evidence>
<dbReference type="PANTHER" id="PTHR21666:SF270">
    <property type="entry name" value="MUREIN HYDROLASE ACTIVATOR ENVC"/>
    <property type="match status" value="1"/>
</dbReference>
<feature type="region of interest" description="Disordered" evidence="2">
    <location>
        <begin position="262"/>
        <end position="300"/>
    </location>
</feature>
<feature type="domain" description="M23ase beta-sheet core" evidence="3">
    <location>
        <begin position="344"/>
        <end position="439"/>
    </location>
</feature>
<organism evidence="4 5">
    <name type="scientific">Microterricola viridarii</name>
    <dbReference type="NCBI Taxonomy" id="412690"/>
    <lineage>
        <taxon>Bacteria</taxon>
        <taxon>Bacillati</taxon>
        <taxon>Actinomycetota</taxon>
        <taxon>Actinomycetes</taxon>
        <taxon>Micrococcales</taxon>
        <taxon>Microbacteriaceae</taxon>
        <taxon>Microterricola</taxon>
    </lineage>
</organism>
<gene>
    <name evidence="4" type="ORF">AWU67_00360</name>
</gene>
<dbReference type="InterPro" id="IPR011055">
    <property type="entry name" value="Dup_hybrid_motif"/>
</dbReference>
<dbReference type="SUPFAM" id="SSF51261">
    <property type="entry name" value="Duplicated hybrid motif"/>
    <property type="match status" value="1"/>
</dbReference>
<evidence type="ECO:0000256" key="2">
    <source>
        <dbReference type="SAM" id="MobiDB-lite"/>
    </source>
</evidence>
<dbReference type="KEGG" id="mvd:AWU67_00360"/>
<dbReference type="AlphaFoldDB" id="A0A0Y0MKM6"/>
<dbReference type="Gene3D" id="2.70.70.10">
    <property type="entry name" value="Glucose Permease (Domain IIA)"/>
    <property type="match status" value="1"/>
</dbReference>
<dbReference type="Proteomes" id="UP000058305">
    <property type="component" value="Chromosome"/>
</dbReference>
<reference evidence="5" key="2">
    <citation type="submission" date="2016-01" db="EMBL/GenBank/DDBJ databases">
        <title>First complete genome sequence of a species in the genus Microterricola, an extremophilic cold active enzyme producing strain ERGS5:02 isolated from Sikkim Himalaya.</title>
        <authorList>
            <person name="Kumar R."/>
            <person name="Singh D."/>
            <person name="Swarnkar M.K."/>
        </authorList>
    </citation>
    <scope>NUCLEOTIDE SEQUENCE [LARGE SCALE GENOMIC DNA]</scope>
    <source>
        <strain evidence="5">ERGS5:02</strain>
    </source>
</reference>
<reference evidence="4 5" key="1">
    <citation type="journal article" date="2016" name="J. Biotechnol.">
        <title>First complete genome sequence of a species in the genus Microterricola, an extremophilic cold active enzyme producing bacterial strain ERGS5:02 isolated from Sikkim Himalaya.</title>
        <authorList>
            <person name="Himanshu"/>
            <person name="Swarnkar M.K."/>
            <person name="Singh D."/>
            <person name="Kumar R."/>
        </authorList>
    </citation>
    <scope>NUCLEOTIDE SEQUENCE [LARGE SCALE GENOMIC DNA]</scope>
    <source>
        <strain evidence="4 5">ERGS5:02</strain>
    </source>
</reference>
<dbReference type="InterPro" id="IPR006311">
    <property type="entry name" value="TAT_signal"/>
</dbReference>
<sequence>MKRTEQLQSRNLTVPWRSLTRRRGRAGIGAGLAIALAATLAVGTPAAAAGFPSWEDVQASKANSASAQQAVQNIRSLIVELDAAAEAAQAESNKRSEELIVAQNQFDDAALRAAALQDQADASKATADAATKQAGLLAAQLYRSGGGDLSVNLFLDGSAGTAGGDAADGLLSRLGSMSKMVERSTDVYASAQTTTNTAAALGDQAAVATAAREKLRIVAEGALAAAVSAQQAADAALQESQDRSVVLDAQLAFMLDEQAKTTAGYEEGERQRIAAEKAAAEQRARDEAAAAGGGGGGGGGGSAGPGLGGGYIHNGWAVPASGRITDNYGPRAVICGSGGCSSNFHRGTDIGTGCYSPIYAASAGTVVYSGWNGTYGNWIKIDHGNGVSTGYAHIRDGGRFVGVGEWVEAGQNIASSGTTGASDGCHLHFEAYVNGNRTDAVPFMADRGVPLG</sequence>
<evidence type="ECO:0000256" key="1">
    <source>
        <dbReference type="SAM" id="Coils"/>
    </source>
</evidence>
<evidence type="ECO:0000313" key="4">
    <source>
        <dbReference type="EMBL" id="AMB57564.1"/>
    </source>
</evidence>
<dbReference type="OrthoDB" id="1099523at2"/>
<dbReference type="InterPro" id="IPR050570">
    <property type="entry name" value="Cell_wall_metabolism_enzyme"/>
</dbReference>
<dbReference type="Pfam" id="PF01551">
    <property type="entry name" value="Peptidase_M23"/>
    <property type="match status" value="1"/>
</dbReference>
<dbReference type="PROSITE" id="PS51318">
    <property type="entry name" value="TAT"/>
    <property type="match status" value="1"/>
</dbReference>
<protein>
    <recommendedName>
        <fullName evidence="3">M23ase beta-sheet core domain-containing protein</fullName>
    </recommendedName>
</protein>
<keyword evidence="1" id="KW-0175">Coiled coil</keyword>
<dbReference type="CDD" id="cd12797">
    <property type="entry name" value="M23_peptidase"/>
    <property type="match status" value="1"/>
</dbReference>
<dbReference type="EMBL" id="CP014145">
    <property type="protein sequence ID" value="AMB57564.1"/>
    <property type="molecule type" value="Genomic_DNA"/>
</dbReference>
<keyword evidence="5" id="KW-1185">Reference proteome</keyword>
<feature type="coiled-coil region" evidence="1">
    <location>
        <begin position="71"/>
        <end position="133"/>
    </location>
</feature>
<feature type="compositionally biased region" description="Gly residues" evidence="2">
    <location>
        <begin position="291"/>
        <end position="300"/>
    </location>
</feature>
<evidence type="ECO:0000313" key="5">
    <source>
        <dbReference type="Proteomes" id="UP000058305"/>
    </source>
</evidence>
<feature type="compositionally biased region" description="Basic and acidic residues" evidence="2">
    <location>
        <begin position="267"/>
        <end position="288"/>
    </location>
</feature>
<proteinExistence type="predicted"/>
<dbReference type="InterPro" id="IPR016047">
    <property type="entry name" value="M23ase_b-sheet_dom"/>
</dbReference>
<dbReference type="GO" id="GO:0004222">
    <property type="term" value="F:metalloendopeptidase activity"/>
    <property type="evidence" value="ECO:0007669"/>
    <property type="project" value="TreeGrafter"/>
</dbReference>